<dbReference type="FlyBase" id="FBgn0044143">
    <property type="gene designation" value="Dvir\Tv1\epigene"/>
</dbReference>
<dbReference type="EMBL" id="AF056940">
    <property type="protein sequence ID" value="AAC33320.1"/>
    <property type="molecule type" value="Genomic_DNA"/>
</dbReference>
<protein>
    <submittedName>
        <fullName evidence="1">Epigene product</fullName>
    </submittedName>
</protein>
<organism evidence="1">
    <name type="scientific">Drosophila virilis</name>
    <name type="common">Fruit fly</name>
    <dbReference type="NCBI Taxonomy" id="7244"/>
    <lineage>
        <taxon>Eukaryota</taxon>
        <taxon>Metazoa</taxon>
        <taxon>Ecdysozoa</taxon>
        <taxon>Arthropoda</taxon>
        <taxon>Hexapoda</taxon>
        <taxon>Insecta</taxon>
        <taxon>Pterygota</taxon>
        <taxon>Neoptera</taxon>
        <taxon>Endopterygota</taxon>
        <taxon>Diptera</taxon>
        <taxon>Brachycera</taxon>
        <taxon>Muscomorpha</taxon>
        <taxon>Ephydroidea</taxon>
        <taxon>Drosophilidae</taxon>
        <taxon>Drosophila</taxon>
    </lineage>
</organism>
<dbReference type="AlphaFoldDB" id="O76327"/>
<sequence length="95" mass="11185">MLTKPLLLRLAIFKPFISLFNFSTRYSICIRLLNSLLCSIKLLKVSSVFVILTVKQWEFVICRNVYGSCFKYEISVMGFDRINFNTLCIYIVYSY</sequence>
<evidence type="ECO:0000313" key="1">
    <source>
        <dbReference type="EMBL" id="AAC33320.1"/>
    </source>
</evidence>
<dbReference type="PIR" id="T13934">
    <property type="entry name" value="T13934"/>
</dbReference>
<gene>
    <name evidence="1 2" type="primary">epigene</name>
</gene>
<proteinExistence type="predicted"/>
<reference evidence="1" key="1">
    <citation type="journal article" date="1999" name="Gene">
        <title>Gypsy group retrotransposon Tv1 from Drosophila virilis.</title>
        <authorList>
            <person name="Andrianov B.V."/>
            <person name="Zakharyev V.M."/>
            <person name="Reznik N.L."/>
            <person name="Gorelova T.V."/>
            <person name="Evgen'ev M.B."/>
        </authorList>
    </citation>
    <scope>NUCLEOTIDE SEQUENCE</scope>
</reference>
<name>O76327_DROVI</name>
<evidence type="ECO:0000313" key="2">
    <source>
        <dbReference type="FlyBase" id="FBgn0044143"/>
    </source>
</evidence>
<accession>O76327</accession>